<evidence type="ECO:0000313" key="5">
    <source>
        <dbReference type="Proteomes" id="UP000283589"/>
    </source>
</evidence>
<evidence type="ECO:0000313" key="7">
    <source>
        <dbReference type="Proteomes" id="UP000286063"/>
    </source>
</evidence>
<dbReference type="EMBL" id="QSCR01000010">
    <property type="protein sequence ID" value="RGY18737.1"/>
    <property type="molecule type" value="Genomic_DNA"/>
</dbReference>
<dbReference type="EMBL" id="QRPV01000002">
    <property type="protein sequence ID" value="RHM46750.1"/>
    <property type="molecule type" value="Genomic_DNA"/>
</dbReference>
<dbReference type="RefSeq" id="WP_117721910.1">
    <property type="nucleotide sequence ID" value="NZ_CABJDM010000002.1"/>
</dbReference>
<evidence type="ECO:0000313" key="2">
    <source>
        <dbReference type="EMBL" id="RGV33902.1"/>
    </source>
</evidence>
<evidence type="ECO:0008006" key="8">
    <source>
        <dbReference type="Google" id="ProtNLM"/>
    </source>
</evidence>
<evidence type="ECO:0000313" key="6">
    <source>
        <dbReference type="Proteomes" id="UP000286038"/>
    </source>
</evidence>
<dbReference type="PROSITE" id="PS51257">
    <property type="entry name" value="PROKAR_LIPOPROTEIN"/>
    <property type="match status" value="1"/>
</dbReference>
<dbReference type="STRING" id="1121130.GCA_000519105_02979"/>
<dbReference type="Proteomes" id="UP000283589">
    <property type="component" value="Unassembled WGS sequence"/>
</dbReference>
<protein>
    <recommendedName>
        <fullName evidence="8">PKD domain-containing protein</fullName>
    </recommendedName>
</protein>
<reference evidence="5 6" key="1">
    <citation type="submission" date="2018-08" db="EMBL/GenBank/DDBJ databases">
        <title>A genome reference for cultivated species of the human gut microbiota.</title>
        <authorList>
            <person name="Zou Y."/>
            <person name="Xue W."/>
            <person name="Luo G."/>
        </authorList>
    </citation>
    <scope>NUCLEOTIDE SEQUENCE [LARGE SCALE GENOMIC DNA]</scope>
    <source>
        <strain evidence="2 5">AF14-49</strain>
        <strain evidence="4 6">AF34-33</strain>
        <strain evidence="3 7">OF02-7</strain>
    </source>
</reference>
<dbReference type="Proteomes" id="UP000286063">
    <property type="component" value="Unassembled WGS sequence"/>
</dbReference>
<name>A0A413IP41_9BACT</name>
<accession>A0A413IP41</accession>
<evidence type="ECO:0000313" key="3">
    <source>
        <dbReference type="EMBL" id="RGY18737.1"/>
    </source>
</evidence>
<dbReference type="InterPro" id="IPR032183">
    <property type="entry name" value="PKD-like"/>
</dbReference>
<feature type="chain" id="PRO_5036104209" description="PKD domain-containing protein" evidence="1">
    <location>
        <begin position="21"/>
        <end position="523"/>
    </location>
</feature>
<keyword evidence="1" id="KW-0732">Signal</keyword>
<dbReference type="Pfam" id="PF16407">
    <property type="entry name" value="PKD_2"/>
    <property type="match status" value="1"/>
</dbReference>
<feature type="signal peptide" evidence="1">
    <location>
        <begin position="1"/>
        <end position="20"/>
    </location>
</feature>
<evidence type="ECO:0000313" key="4">
    <source>
        <dbReference type="EMBL" id="RHM46750.1"/>
    </source>
</evidence>
<sequence length="523" mass="57942">MKQIIYLFAMLLGISFAACVEDTGNYSYENPDVVAPIIKSGIDENYSVLVLENLVIDPTIEGDESQYDYVWYAFPGTVTSSAPNDTLGVSKKLDCTISMEPGTYQLVFKVTDKSNGTSAFYKSKLVVASFFSEGYYILKYENGYTDVDFIDRNGELNVDILKTINGESLSGKPIRGTYEYNQYAYYVYDAEGNRTRKNLQPAYMICTDEDLGIYEGTSMKQLKRWNDAFLEVPAVKKPQGVWATTSGFMLMNNNAVHFAYLGGGGGGHFGYAYPNDDMQLNSMVTAGSSSCLCYDDRAGEFVGYYVQKHYPIKNAIESASPLSLKPVGEVYFTNCDLIYMGVQPYSSTSVGGTYAIVKDRTTGVASLWQINVGVMQNYYAVYDKGYRGLTIPASFDVVNGKVFAVQGYGVLSTPPAYSGVIYYSKGDNVVHYYNPSNQTEKKNMISIPADEEIVYIAHSSDPSTVTPVDVFSILSNKDGNWVLRTYNREGATPDINPKAVHTYTGKGVAKNFIYRNSGTRITY</sequence>
<comment type="caution">
    <text evidence="3">The sequence shown here is derived from an EMBL/GenBank/DDBJ whole genome shotgun (WGS) entry which is preliminary data.</text>
</comment>
<organism evidence="3 7">
    <name type="scientific">Butyricimonas virosa</name>
    <dbReference type="NCBI Taxonomy" id="544645"/>
    <lineage>
        <taxon>Bacteria</taxon>
        <taxon>Pseudomonadati</taxon>
        <taxon>Bacteroidota</taxon>
        <taxon>Bacteroidia</taxon>
        <taxon>Bacteroidales</taxon>
        <taxon>Odoribacteraceae</taxon>
        <taxon>Butyricimonas</taxon>
    </lineage>
</organism>
<gene>
    <name evidence="2" type="ORF">DWW18_09660</name>
    <name evidence="4" type="ORF">DWZ68_01910</name>
    <name evidence="3" type="ORF">DXA50_07680</name>
</gene>
<evidence type="ECO:0000256" key="1">
    <source>
        <dbReference type="SAM" id="SignalP"/>
    </source>
</evidence>
<proteinExistence type="predicted"/>
<dbReference type="OrthoDB" id="1095195at2"/>
<dbReference type="Proteomes" id="UP000286038">
    <property type="component" value="Unassembled WGS sequence"/>
</dbReference>
<dbReference type="EMBL" id="QRZA01000010">
    <property type="protein sequence ID" value="RGV33902.1"/>
    <property type="molecule type" value="Genomic_DNA"/>
</dbReference>
<dbReference type="AlphaFoldDB" id="A0A413IP41"/>